<dbReference type="Proteomes" id="UP000664702">
    <property type="component" value="Chromosome"/>
</dbReference>
<name>A0A939MIF8_9BRAD</name>
<evidence type="ECO:0000313" key="3">
    <source>
        <dbReference type="EMBL" id="UEM11969.1"/>
    </source>
</evidence>
<dbReference type="KEGG" id="bban:J4G43_047270"/>
<reference evidence="2" key="1">
    <citation type="submission" date="2021-03" db="EMBL/GenBank/DDBJ databases">
        <title>Whole Genome Sequence of Bradyrhizobium sp. Strain 144S4.</title>
        <authorList>
            <person name="Bromfield E.S.P."/>
            <person name="Cloutier S."/>
        </authorList>
    </citation>
    <scope>NUCLEOTIDE SEQUENCE [LARGE SCALE GENOMIC DNA]</scope>
    <source>
        <strain evidence="2">144S4</strain>
    </source>
</reference>
<protein>
    <submittedName>
        <fullName evidence="2">Phage tail assembly protein</fullName>
    </submittedName>
</protein>
<dbReference type="EMBL" id="JAGEMI010000001">
    <property type="protein sequence ID" value="MBO1868455.1"/>
    <property type="molecule type" value="Genomic_DNA"/>
</dbReference>
<reference evidence="3 4" key="2">
    <citation type="journal article" date="2022" name="Int. J. Syst. Evol. Microbiol.">
        <title>Strains of Bradyrhizobium barranii sp. nov. associated with legumes native to Canada are symbionts of soybeans and belong to different subspecies (subsp. barranii subsp. nov. and subsp. apii subsp. nov.) and symbiovars (sv. glycinearum and sv. septentrionale).</title>
        <authorList>
            <person name="Bromfield E.S.P."/>
            <person name="Cloutier S."/>
            <person name="Wasai-Hara S."/>
            <person name="Minamisawa K."/>
        </authorList>
    </citation>
    <scope>NUCLEOTIDE SEQUENCE [LARGE SCALE GENOMIC DNA]</scope>
    <source>
        <strain evidence="3 4">144S4</strain>
    </source>
</reference>
<feature type="compositionally biased region" description="Basic and acidic residues" evidence="1">
    <location>
        <begin position="1"/>
        <end position="16"/>
    </location>
</feature>
<evidence type="ECO:0000256" key="1">
    <source>
        <dbReference type="SAM" id="MobiDB-lite"/>
    </source>
</evidence>
<dbReference type="Pfam" id="PF10109">
    <property type="entry name" value="Phage_TAC_7"/>
    <property type="match status" value="1"/>
</dbReference>
<dbReference type="InterPro" id="IPR019289">
    <property type="entry name" value="Phage_tail_E/E"/>
</dbReference>
<accession>A0A939MIF8</accession>
<proteinExistence type="predicted"/>
<dbReference type="RefSeq" id="WP_208088929.1">
    <property type="nucleotide sequence ID" value="NZ_CP086136.1"/>
</dbReference>
<organism evidence="2">
    <name type="scientific">Bradyrhizobium barranii subsp. barranii</name>
    <dbReference type="NCBI Taxonomy" id="2823807"/>
    <lineage>
        <taxon>Bacteria</taxon>
        <taxon>Pseudomonadati</taxon>
        <taxon>Pseudomonadota</taxon>
        <taxon>Alphaproteobacteria</taxon>
        <taxon>Hyphomicrobiales</taxon>
        <taxon>Nitrobacteraceae</taxon>
        <taxon>Bradyrhizobium</taxon>
        <taxon>Bradyrhizobium barranii</taxon>
    </lineage>
</organism>
<evidence type="ECO:0000313" key="2">
    <source>
        <dbReference type="EMBL" id="MBO1868455.1"/>
    </source>
</evidence>
<feature type="region of interest" description="Disordered" evidence="1">
    <location>
        <begin position="1"/>
        <end position="48"/>
    </location>
</feature>
<sequence length="151" mass="17291">MNVAPKREGFIDDKPTPKIIDAEALPQADAKPSRSMPPPEVEASPAELPPMWQDEWPLVVKLINKPIHNNKGKKITEISLREPRAGDINRYGNPVRINQDGDVVWDERKMTYMIAALSDILAPFIEDMHPRDWNTVAMKLRNFFLPDPRAW</sequence>
<evidence type="ECO:0000313" key="4">
    <source>
        <dbReference type="Proteomes" id="UP000664702"/>
    </source>
</evidence>
<dbReference type="EMBL" id="CP086136">
    <property type="protein sequence ID" value="UEM11969.1"/>
    <property type="molecule type" value="Genomic_DNA"/>
</dbReference>
<dbReference type="AlphaFoldDB" id="A0A939MIF8"/>
<gene>
    <name evidence="3" type="ORF">J4G43_047270</name>
    <name evidence="2" type="ORF">J4G43_48975</name>
</gene>